<feature type="region of interest" description="Disordered" evidence="1">
    <location>
        <begin position="134"/>
        <end position="159"/>
    </location>
</feature>
<dbReference type="EMBL" id="PDNA01000006">
    <property type="protein sequence ID" value="PGH27505.1"/>
    <property type="molecule type" value="Genomic_DNA"/>
</dbReference>
<dbReference type="Proteomes" id="UP000224634">
    <property type="component" value="Unassembled WGS sequence"/>
</dbReference>
<feature type="compositionally biased region" description="Low complexity" evidence="1">
    <location>
        <begin position="143"/>
        <end position="159"/>
    </location>
</feature>
<dbReference type="SUPFAM" id="SSF52374">
    <property type="entry name" value="Nucleotidylyl transferase"/>
    <property type="match status" value="1"/>
</dbReference>
<dbReference type="STRING" id="1447883.A0A2B7Z1N2"/>
<evidence type="ECO:0000313" key="3">
    <source>
        <dbReference type="Proteomes" id="UP000224634"/>
    </source>
</evidence>
<evidence type="ECO:0000313" key="2">
    <source>
        <dbReference type="EMBL" id="PGH27505.1"/>
    </source>
</evidence>
<comment type="caution">
    <text evidence="2">The sequence shown here is derived from an EMBL/GenBank/DDBJ whole genome shotgun (WGS) entry which is preliminary data.</text>
</comment>
<dbReference type="PANTHER" id="PTHR31285">
    <property type="entry name" value="NICOTINAMIDE MONONUCLEOTIDE ADENYLYLTRANSFERASE"/>
    <property type="match status" value="1"/>
</dbReference>
<dbReference type="GO" id="GO:0005737">
    <property type="term" value="C:cytoplasm"/>
    <property type="evidence" value="ECO:0007669"/>
    <property type="project" value="TreeGrafter"/>
</dbReference>
<reference evidence="2 3" key="1">
    <citation type="submission" date="2017-10" db="EMBL/GenBank/DDBJ databases">
        <title>Comparative genomics in systemic dimorphic fungi from Ajellomycetaceae.</title>
        <authorList>
            <person name="Munoz J.F."/>
            <person name="Mcewen J.G."/>
            <person name="Clay O.K."/>
            <person name="Cuomo C.A."/>
        </authorList>
    </citation>
    <scope>NUCLEOTIDE SEQUENCE [LARGE SCALE GENOMIC DNA]</scope>
    <source>
        <strain evidence="2 3">UAMH7299</strain>
    </source>
</reference>
<proteinExistence type="predicted"/>
<organism evidence="2 3">
    <name type="scientific">Polytolypa hystricis (strain UAMH7299)</name>
    <dbReference type="NCBI Taxonomy" id="1447883"/>
    <lineage>
        <taxon>Eukaryota</taxon>
        <taxon>Fungi</taxon>
        <taxon>Dikarya</taxon>
        <taxon>Ascomycota</taxon>
        <taxon>Pezizomycotina</taxon>
        <taxon>Eurotiomycetes</taxon>
        <taxon>Eurotiomycetidae</taxon>
        <taxon>Onygenales</taxon>
        <taxon>Onygenales incertae sedis</taxon>
        <taxon>Polytolypa</taxon>
    </lineage>
</organism>
<dbReference type="PANTHER" id="PTHR31285:SF0">
    <property type="entry name" value="NICOTINAMIDE MONONUCLEOTIDE ADENYLYLTRANSFERASE"/>
    <property type="match status" value="1"/>
</dbReference>
<evidence type="ECO:0008006" key="4">
    <source>
        <dbReference type="Google" id="ProtNLM"/>
    </source>
</evidence>
<protein>
    <recommendedName>
        <fullName evidence="4">Nicotinamide-nucleotide adenylyltransferase</fullName>
    </recommendedName>
</protein>
<dbReference type="Gene3D" id="3.40.50.620">
    <property type="entry name" value="HUPs"/>
    <property type="match status" value="1"/>
</dbReference>
<keyword evidence="3" id="KW-1185">Reference proteome</keyword>
<dbReference type="AlphaFoldDB" id="A0A2B7Z1N2"/>
<sequence>MSETKLSQAALQSLRQDDSDSLHRFVASSESFQVLDSVPPKVSSRGPGLGPQTLYVLDSSFNPPTNAHFNIARSALSRHAADLSSVGLLLLLATQNADKPAKPAMFEDRLVMMHLFARDLRAALLTAATTAIATPDGGDRAADPNNNNNNDNNADNDNVPAPLSIDVGVTKLPYFIDKAAAIAAANIYPEGLEQIHLTGFDTLIRIFDPKYYPPQHTLEPLSPFLSQHRLRVTLRPDDDWGGREEQELFLRDLSQGALEKVGGRREWAQRIEFIEGKKEGEKPISSTKARNAVQNDVQELDYLVTPSIRDWMVSQNLYKES</sequence>
<dbReference type="OrthoDB" id="5591297at2759"/>
<dbReference type="GO" id="GO:0000309">
    <property type="term" value="F:nicotinamide-nucleotide adenylyltransferase activity"/>
    <property type="evidence" value="ECO:0007669"/>
    <property type="project" value="TreeGrafter"/>
</dbReference>
<dbReference type="GO" id="GO:0016887">
    <property type="term" value="F:ATP hydrolysis activity"/>
    <property type="evidence" value="ECO:0007669"/>
    <property type="project" value="TreeGrafter"/>
</dbReference>
<accession>A0A2B7Z1N2</accession>
<dbReference type="GO" id="GO:0005634">
    <property type="term" value="C:nucleus"/>
    <property type="evidence" value="ECO:0007669"/>
    <property type="project" value="TreeGrafter"/>
</dbReference>
<gene>
    <name evidence="2" type="ORF">AJ80_00746</name>
</gene>
<dbReference type="InterPro" id="IPR014729">
    <property type="entry name" value="Rossmann-like_a/b/a_fold"/>
</dbReference>
<name>A0A2B7Z1N2_POLH7</name>
<evidence type="ECO:0000256" key="1">
    <source>
        <dbReference type="SAM" id="MobiDB-lite"/>
    </source>
</evidence>